<sequence>MYRTQSTQSYQGNVRVSVHFFPHALFLIPVLQSPKRSSSPASLRESGMLSTLHTGTTKKGTRMLNGRVYGARRGSASGKFLILLFIRPQMVLPLYRHRINYVRVDG</sequence>
<dbReference type="HOGENOM" id="CLU_2223571_0_0_1"/>
<proteinExistence type="predicted"/>
<dbReference type="OrthoDB" id="3363386at2759"/>
<organism evidence="1 2">
    <name type="scientific">Collybiopsis luxurians FD-317 M1</name>
    <dbReference type="NCBI Taxonomy" id="944289"/>
    <lineage>
        <taxon>Eukaryota</taxon>
        <taxon>Fungi</taxon>
        <taxon>Dikarya</taxon>
        <taxon>Basidiomycota</taxon>
        <taxon>Agaricomycotina</taxon>
        <taxon>Agaricomycetes</taxon>
        <taxon>Agaricomycetidae</taxon>
        <taxon>Agaricales</taxon>
        <taxon>Marasmiineae</taxon>
        <taxon>Omphalotaceae</taxon>
        <taxon>Collybiopsis</taxon>
        <taxon>Collybiopsis luxurians</taxon>
    </lineage>
</organism>
<gene>
    <name evidence="1" type="ORF">GYMLUDRAFT_48680</name>
</gene>
<dbReference type="EMBL" id="KN834815">
    <property type="protein sequence ID" value="KIK54548.1"/>
    <property type="molecule type" value="Genomic_DNA"/>
</dbReference>
<name>A0A0D0CI04_9AGAR</name>
<dbReference type="AlphaFoldDB" id="A0A0D0CI04"/>
<accession>A0A0D0CI04</accession>
<dbReference type="Proteomes" id="UP000053593">
    <property type="component" value="Unassembled WGS sequence"/>
</dbReference>
<reference evidence="1 2" key="1">
    <citation type="submission" date="2014-04" db="EMBL/GenBank/DDBJ databases">
        <title>Evolutionary Origins and Diversification of the Mycorrhizal Mutualists.</title>
        <authorList>
            <consortium name="DOE Joint Genome Institute"/>
            <consortium name="Mycorrhizal Genomics Consortium"/>
            <person name="Kohler A."/>
            <person name="Kuo A."/>
            <person name="Nagy L.G."/>
            <person name="Floudas D."/>
            <person name="Copeland A."/>
            <person name="Barry K.W."/>
            <person name="Cichocki N."/>
            <person name="Veneault-Fourrey C."/>
            <person name="LaButti K."/>
            <person name="Lindquist E.A."/>
            <person name="Lipzen A."/>
            <person name="Lundell T."/>
            <person name="Morin E."/>
            <person name="Murat C."/>
            <person name="Riley R."/>
            <person name="Ohm R."/>
            <person name="Sun H."/>
            <person name="Tunlid A."/>
            <person name="Henrissat B."/>
            <person name="Grigoriev I.V."/>
            <person name="Hibbett D.S."/>
            <person name="Martin F."/>
        </authorList>
    </citation>
    <scope>NUCLEOTIDE SEQUENCE [LARGE SCALE GENOMIC DNA]</scope>
    <source>
        <strain evidence="1 2">FD-317 M1</strain>
    </source>
</reference>
<keyword evidence="2" id="KW-1185">Reference proteome</keyword>
<protein>
    <submittedName>
        <fullName evidence="1">Uncharacterized protein</fullName>
    </submittedName>
</protein>
<evidence type="ECO:0000313" key="2">
    <source>
        <dbReference type="Proteomes" id="UP000053593"/>
    </source>
</evidence>
<evidence type="ECO:0000313" key="1">
    <source>
        <dbReference type="EMBL" id="KIK54548.1"/>
    </source>
</evidence>